<dbReference type="OrthoDB" id="10527172at2759"/>
<organism evidence="1 2">
    <name type="scientific">Armillaria ostoyae</name>
    <name type="common">Armillaria root rot fungus</name>
    <dbReference type="NCBI Taxonomy" id="47428"/>
    <lineage>
        <taxon>Eukaryota</taxon>
        <taxon>Fungi</taxon>
        <taxon>Dikarya</taxon>
        <taxon>Basidiomycota</taxon>
        <taxon>Agaricomycotina</taxon>
        <taxon>Agaricomycetes</taxon>
        <taxon>Agaricomycetidae</taxon>
        <taxon>Agaricales</taxon>
        <taxon>Marasmiineae</taxon>
        <taxon>Physalacriaceae</taxon>
        <taxon>Armillaria</taxon>
    </lineage>
</organism>
<evidence type="ECO:0000313" key="2">
    <source>
        <dbReference type="Proteomes" id="UP000219338"/>
    </source>
</evidence>
<name>A0A284QZF9_ARMOS</name>
<accession>A0A284QZF9</accession>
<keyword evidence="2" id="KW-1185">Reference proteome</keyword>
<dbReference type="AlphaFoldDB" id="A0A284QZF9"/>
<protein>
    <submittedName>
        <fullName evidence="1">Uncharacterized protein</fullName>
    </submittedName>
</protein>
<sequence length="42" mass="4744">MPSISAADHYPRLMSGYSRFPIHEPRNPLAFTGLLLVKKIMS</sequence>
<dbReference type="EMBL" id="FUEG01000003">
    <property type="protein sequence ID" value="SJL01851.1"/>
    <property type="molecule type" value="Genomic_DNA"/>
</dbReference>
<evidence type="ECO:0000313" key="1">
    <source>
        <dbReference type="EMBL" id="SJL01851.1"/>
    </source>
</evidence>
<reference evidence="2" key="1">
    <citation type="journal article" date="2017" name="Nat. Ecol. Evol.">
        <title>Genome expansion and lineage-specific genetic innovations in the forest pathogenic fungi Armillaria.</title>
        <authorList>
            <person name="Sipos G."/>
            <person name="Prasanna A.N."/>
            <person name="Walter M.C."/>
            <person name="O'Connor E."/>
            <person name="Balint B."/>
            <person name="Krizsan K."/>
            <person name="Kiss B."/>
            <person name="Hess J."/>
            <person name="Varga T."/>
            <person name="Slot J."/>
            <person name="Riley R."/>
            <person name="Boka B."/>
            <person name="Rigling D."/>
            <person name="Barry K."/>
            <person name="Lee J."/>
            <person name="Mihaltcheva S."/>
            <person name="LaButti K."/>
            <person name="Lipzen A."/>
            <person name="Waldron R."/>
            <person name="Moloney N.M."/>
            <person name="Sperisen C."/>
            <person name="Kredics L."/>
            <person name="Vagvoelgyi C."/>
            <person name="Patrignani A."/>
            <person name="Fitzpatrick D."/>
            <person name="Nagy I."/>
            <person name="Doyle S."/>
            <person name="Anderson J.B."/>
            <person name="Grigoriev I.V."/>
            <person name="Gueldener U."/>
            <person name="Muensterkoetter M."/>
            <person name="Nagy L.G."/>
        </authorList>
    </citation>
    <scope>NUCLEOTIDE SEQUENCE [LARGE SCALE GENOMIC DNA]</scope>
    <source>
        <strain evidence="2">C18/9</strain>
    </source>
</reference>
<dbReference type="Proteomes" id="UP000219338">
    <property type="component" value="Unassembled WGS sequence"/>
</dbReference>
<gene>
    <name evidence="1" type="ORF">ARMOST_05175</name>
</gene>
<proteinExistence type="predicted"/>